<accession>A0AA35SWA4</accession>
<reference evidence="1" key="1">
    <citation type="submission" date="2023-03" db="EMBL/GenBank/DDBJ databases">
        <authorList>
            <person name="Steffen K."/>
            <person name="Cardenas P."/>
        </authorList>
    </citation>
    <scope>NUCLEOTIDE SEQUENCE</scope>
</reference>
<sequence>METIEEREQNDWKIEGKLEERHFLQREGVGGC</sequence>
<comment type="caution">
    <text evidence="1">The sequence shown here is derived from an EMBL/GenBank/DDBJ whole genome shotgun (WGS) entry which is preliminary data.</text>
</comment>
<name>A0AA35SWA4_GEOBA</name>
<keyword evidence="2" id="KW-1185">Reference proteome</keyword>
<dbReference type="AlphaFoldDB" id="A0AA35SWA4"/>
<gene>
    <name evidence="1" type="ORF">GBAR_LOCUS20499</name>
</gene>
<dbReference type="Proteomes" id="UP001174909">
    <property type="component" value="Unassembled WGS sequence"/>
</dbReference>
<proteinExistence type="predicted"/>
<organism evidence="1 2">
    <name type="scientific">Geodia barretti</name>
    <name type="common">Barrett's horny sponge</name>
    <dbReference type="NCBI Taxonomy" id="519541"/>
    <lineage>
        <taxon>Eukaryota</taxon>
        <taxon>Metazoa</taxon>
        <taxon>Porifera</taxon>
        <taxon>Demospongiae</taxon>
        <taxon>Heteroscleromorpha</taxon>
        <taxon>Tetractinellida</taxon>
        <taxon>Astrophorina</taxon>
        <taxon>Geodiidae</taxon>
        <taxon>Geodia</taxon>
    </lineage>
</organism>
<dbReference type="EMBL" id="CASHTH010002883">
    <property type="protein sequence ID" value="CAI8036602.1"/>
    <property type="molecule type" value="Genomic_DNA"/>
</dbReference>
<evidence type="ECO:0000313" key="1">
    <source>
        <dbReference type="EMBL" id="CAI8036602.1"/>
    </source>
</evidence>
<evidence type="ECO:0000313" key="2">
    <source>
        <dbReference type="Proteomes" id="UP001174909"/>
    </source>
</evidence>
<protein>
    <submittedName>
        <fullName evidence="1">Uncharacterized protein</fullName>
    </submittedName>
</protein>